<gene>
    <name evidence="6" type="ORF">FOXG_14026</name>
</gene>
<evidence type="ECO:0000256" key="3">
    <source>
        <dbReference type="ARBA" id="ARBA00022840"/>
    </source>
</evidence>
<dbReference type="GO" id="GO:0016787">
    <property type="term" value="F:hydrolase activity"/>
    <property type="evidence" value="ECO:0007669"/>
    <property type="project" value="UniProtKB-KW"/>
</dbReference>
<sequence length="745" mass="83843">MPVFHANGSSMFTNGGIPQGQTLYFPTTVIPSQFIDATDTNQLVPSTPYGNAHFAPQNAPFYSSLDLSFARCYSTTPVGACFHVFPCSAHGWLDYSFTGMSSSAVSQQFSSFPLPAISNHTNHGANLLQIPVREKATSTLKALPVEDIFGQPDFLDELICHDDLEEAAQPEFIRTPLKKARISQALTFMLKREEGWGFSDKEPGVWEIADTEQGRLFVNRVSNTSQSEEPIQCYGDILADPMGFGKTLAMMALVATDLQSKSNEVDTSENVPTSVLSTLIVVPPSLMGTWKEQLSEHVEDGLRVYLYHGNGRLLSKAQLESCGIVLTTYQTIAAEWSRPRDSQSNTMFSVRWRRIILDEAHTVRNKSSKVSRAVCALEARSYWAVTGTPIQNRLDDLATLFTFIRAHPYTDRKCFDVDVSRLWKERQPEEAIRRLRLLLRCLMLRRSKAAIRLPPREDIRYAVNLDPEERAVYNQIRCRIFEDVKKDHNLLQKRAKNNVFQKIISLRRVCSLGSHYEPGHTMGQQSSECENGETVVQSIFKTQLESSLPGVLPQTNKGLPSKVVALITDIKAREVSEKCIVFSEWTRTLELIENGLSQSGIQSIRFDGGVPPKDRMQVIKQFREHSSIRVLLLTLACGANGLTLTAASRAYIMEPQWNPSVEEQALARIHRIGQEREVTTVRFFVSDSFEEVYYLAISRTSLTRAQNVMKKQESKKHLAGLLLSPHNNEQATENPERLHDLLSLI</sequence>
<dbReference type="Pfam" id="PF00176">
    <property type="entry name" value="SNF2-rel_dom"/>
    <property type="match status" value="1"/>
</dbReference>
<dbReference type="InterPro" id="IPR050628">
    <property type="entry name" value="SNF2_RAD54_helicase_TF"/>
</dbReference>
<dbReference type="CDD" id="cd18008">
    <property type="entry name" value="DEXDc_SHPRH-like"/>
    <property type="match status" value="1"/>
</dbReference>
<dbReference type="PANTHER" id="PTHR45626">
    <property type="entry name" value="TRANSCRIPTION TERMINATION FACTOR 2-RELATED"/>
    <property type="match status" value="1"/>
</dbReference>
<evidence type="ECO:0000259" key="5">
    <source>
        <dbReference type="PROSITE" id="PS51194"/>
    </source>
</evidence>
<dbReference type="InterPro" id="IPR049730">
    <property type="entry name" value="SNF2/RAD54-like_C"/>
</dbReference>
<dbReference type="EMBL" id="DS231716">
    <property type="protein sequence ID" value="KNB15493.1"/>
    <property type="molecule type" value="Genomic_DNA"/>
</dbReference>
<dbReference type="InterPro" id="IPR000330">
    <property type="entry name" value="SNF2_N"/>
</dbReference>
<dbReference type="GeneID" id="28955234"/>
<dbReference type="SMART" id="SM00487">
    <property type="entry name" value="DEXDc"/>
    <property type="match status" value="1"/>
</dbReference>
<reference evidence="6" key="2">
    <citation type="journal article" date="2010" name="Nature">
        <title>Comparative genomics reveals mobile pathogenicity chromosomes in Fusarium.</title>
        <authorList>
            <person name="Ma L.J."/>
            <person name="van der Does H.C."/>
            <person name="Borkovich K.A."/>
            <person name="Coleman J.J."/>
            <person name="Daboussi M.J."/>
            <person name="Di Pietro A."/>
            <person name="Dufresne M."/>
            <person name="Freitag M."/>
            <person name="Grabherr M."/>
            <person name="Henrissat B."/>
            <person name="Houterman P.M."/>
            <person name="Kang S."/>
            <person name="Shim W.B."/>
            <person name="Woloshuk C."/>
            <person name="Xie X."/>
            <person name="Xu J.R."/>
            <person name="Antoniw J."/>
            <person name="Baker S.E."/>
            <person name="Bluhm B.H."/>
            <person name="Breakspear A."/>
            <person name="Brown D.W."/>
            <person name="Butchko R.A."/>
            <person name="Chapman S."/>
            <person name="Coulson R."/>
            <person name="Coutinho P.M."/>
            <person name="Danchin E.G."/>
            <person name="Diener A."/>
            <person name="Gale L.R."/>
            <person name="Gardiner D.M."/>
            <person name="Goff S."/>
            <person name="Hammond-Kosack K.E."/>
            <person name="Hilburn K."/>
            <person name="Hua-Van A."/>
            <person name="Jonkers W."/>
            <person name="Kazan K."/>
            <person name="Kodira C.D."/>
            <person name="Koehrsen M."/>
            <person name="Kumar L."/>
            <person name="Lee Y.H."/>
            <person name="Li L."/>
            <person name="Manners J.M."/>
            <person name="Miranda-Saavedra D."/>
            <person name="Mukherjee M."/>
            <person name="Park G."/>
            <person name="Park J."/>
            <person name="Park S.Y."/>
            <person name="Proctor R.H."/>
            <person name="Regev A."/>
            <person name="Ruiz-Roldan M.C."/>
            <person name="Sain D."/>
            <person name="Sakthikumar S."/>
            <person name="Sykes S."/>
            <person name="Schwartz D.C."/>
            <person name="Turgeon B.G."/>
            <person name="Wapinski I."/>
            <person name="Yoder O."/>
            <person name="Young S."/>
            <person name="Zeng Q."/>
            <person name="Zhou S."/>
            <person name="Galagan J."/>
            <person name="Cuomo C.A."/>
            <person name="Kistler H.C."/>
            <person name="Rep M."/>
        </authorList>
    </citation>
    <scope>NUCLEOTIDE SEQUENCE [LARGE SCALE GENOMIC DNA]</scope>
    <source>
        <strain evidence="6">4287</strain>
    </source>
</reference>
<dbReference type="RefSeq" id="XP_018253538.1">
    <property type="nucleotide sequence ID" value="XM_018394093.1"/>
</dbReference>
<dbReference type="PROSITE" id="PS51192">
    <property type="entry name" value="HELICASE_ATP_BIND_1"/>
    <property type="match status" value="1"/>
</dbReference>
<evidence type="ECO:0000313" key="6">
    <source>
        <dbReference type="EMBL" id="KNB15493.1"/>
    </source>
</evidence>
<proteinExistence type="predicted"/>
<evidence type="ECO:0000256" key="1">
    <source>
        <dbReference type="ARBA" id="ARBA00022741"/>
    </source>
</evidence>
<dbReference type="GO" id="GO:0005634">
    <property type="term" value="C:nucleus"/>
    <property type="evidence" value="ECO:0007669"/>
    <property type="project" value="TreeGrafter"/>
</dbReference>
<dbReference type="Gene3D" id="3.40.50.10810">
    <property type="entry name" value="Tandem AAA-ATPase domain"/>
    <property type="match status" value="1"/>
</dbReference>
<dbReference type="PANTHER" id="PTHR45626:SF22">
    <property type="entry name" value="DNA REPAIR PROTEIN RAD5"/>
    <property type="match status" value="1"/>
</dbReference>
<dbReference type="InterPro" id="IPR001650">
    <property type="entry name" value="Helicase_C-like"/>
</dbReference>
<dbReference type="Gene3D" id="3.40.50.300">
    <property type="entry name" value="P-loop containing nucleotide triphosphate hydrolases"/>
    <property type="match status" value="1"/>
</dbReference>
<dbReference type="InterPro" id="IPR027417">
    <property type="entry name" value="P-loop_NTPase"/>
</dbReference>
<dbReference type="InterPro" id="IPR038718">
    <property type="entry name" value="SNF2-like_sf"/>
</dbReference>
<dbReference type="InterPro" id="IPR014001">
    <property type="entry name" value="Helicase_ATP-bd"/>
</dbReference>
<keyword evidence="2" id="KW-0378">Hydrolase</keyword>
<dbReference type="PROSITE" id="PS51194">
    <property type="entry name" value="HELICASE_CTER"/>
    <property type="match status" value="1"/>
</dbReference>
<evidence type="ECO:0000259" key="4">
    <source>
        <dbReference type="PROSITE" id="PS51192"/>
    </source>
</evidence>
<dbReference type="GO" id="GO:0006281">
    <property type="term" value="P:DNA repair"/>
    <property type="evidence" value="ECO:0007669"/>
    <property type="project" value="TreeGrafter"/>
</dbReference>
<feature type="domain" description="Helicase C-terminal" evidence="5">
    <location>
        <begin position="562"/>
        <end position="722"/>
    </location>
</feature>
<keyword evidence="3" id="KW-0067">ATP-binding</keyword>
<dbReference type="Proteomes" id="UP000009097">
    <property type="component" value="Unassembled WGS sequence"/>
</dbReference>
<dbReference type="OrthoDB" id="448448at2759"/>
<dbReference type="AlphaFoldDB" id="A0A0J9VXG6"/>
<protein>
    <submittedName>
        <fullName evidence="6">Uncharacterized protein</fullName>
    </submittedName>
</protein>
<feature type="domain" description="Helicase ATP-binding" evidence="4">
    <location>
        <begin position="227"/>
        <end position="407"/>
    </location>
</feature>
<dbReference type="VEuPathDB" id="FungiDB:FOXG_14026"/>
<dbReference type="SUPFAM" id="SSF52540">
    <property type="entry name" value="P-loop containing nucleoside triphosphate hydrolases"/>
    <property type="match status" value="2"/>
</dbReference>
<dbReference type="GO" id="GO:0005524">
    <property type="term" value="F:ATP binding"/>
    <property type="evidence" value="ECO:0007669"/>
    <property type="project" value="UniProtKB-KW"/>
</dbReference>
<evidence type="ECO:0000313" key="7">
    <source>
        <dbReference type="Proteomes" id="UP000009097"/>
    </source>
</evidence>
<accession>A0A0J9VXG6</accession>
<dbReference type="GO" id="GO:0008094">
    <property type="term" value="F:ATP-dependent activity, acting on DNA"/>
    <property type="evidence" value="ECO:0007669"/>
    <property type="project" value="TreeGrafter"/>
</dbReference>
<dbReference type="CDD" id="cd18793">
    <property type="entry name" value="SF2_C_SNF"/>
    <property type="match status" value="1"/>
</dbReference>
<evidence type="ECO:0000256" key="2">
    <source>
        <dbReference type="ARBA" id="ARBA00022801"/>
    </source>
</evidence>
<dbReference type="SMART" id="SM00490">
    <property type="entry name" value="HELICc"/>
    <property type="match status" value="1"/>
</dbReference>
<keyword evidence="1" id="KW-0547">Nucleotide-binding</keyword>
<reference evidence="6" key="1">
    <citation type="submission" date="2007-04" db="EMBL/GenBank/DDBJ databases">
        <authorList>
            <consortium name="The Broad Institute Genome Sequencing Platform"/>
            <person name="Birren B."/>
            <person name="Lander E."/>
            <person name="Galagan J."/>
            <person name="Nusbaum C."/>
            <person name="Devon K."/>
            <person name="Ma L.-J."/>
            <person name="Jaffe D."/>
            <person name="Butler J."/>
            <person name="Alvarez P."/>
            <person name="Gnerre S."/>
            <person name="Grabherr M."/>
            <person name="Kleber M."/>
            <person name="Mauceli E."/>
            <person name="Brockman W."/>
            <person name="MacCallum I.A."/>
            <person name="Young S."/>
            <person name="LaButti K."/>
            <person name="DeCaprio D."/>
            <person name="Crawford M."/>
            <person name="Koehrsen M."/>
            <person name="Engels R."/>
            <person name="Montgomery P."/>
            <person name="Pearson M."/>
            <person name="Howarth C."/>
            <person name="Larson L."/>
            <person name="White J."/>
            <person name="O'Leary S."/>
            <person name="Kodira C."/>
            <person name="Zeng Q."/>
            <person name="Yandava C."/>
            <person name="Alvarado L."/>
            <person name="Kistler C."/>
            <person name="Shim W.-B."/>
            <person name="Kang S."/>
            <person name="Woloshuk C."/>
        </authorList>
    </citation>
    <scope>NUCLEOTIDE SEQUENCE</scope>
    <source>
        <strain evidence="6">4287</strain>
    </source>
</reference>
<dbReference type="KEGG" id="fox:FOXG_14026"/>
<dbReference type="Pfam" id="PF00271">
    <property type="entry name" value="Helicase_C"/>
    <property type="match status" value="1"/>
</dbReference>
<organism evidence="6 7">
    <name type="scientific">Fusarium oxysporum f. sp. lycopersici (strain 4287 / CBS 123668 / FGSC 9935 / NRRL 34936)</name>
    <name type="common">Fusarium vascular wilt of tomato</name>
    <dbReference type="NCBI Taxonomy" id="426428"/>
    <lineage>
        <taxon>Eukaryota</taxon>
        <taxon>Fungi</taxon>
        <taxon>Dikarya</taxon>
        <taxon>Ascomycota</taxon>
        <taxon>Pezizomycotina</taxon>
        <taxon>Sordariomycetes</taxon>
        <taxon>Hypocreomycetidae</taxon>
        <taxon>Hypocreales</taxon>
        <taxon>Nectriaceae</taxon>
        <taxon>Fusarium</taxon>
        <taxon>Fusarium oxysporum species complex</taxon>
    </lineage>
</organism>
<name>A0A0J9VXG6_FUSO4</name>